<dbReference type="EMBL" id="JAPEIS010000009">
    <property type="protein sequence ID" value="KAJ8062880.1"/>
    <property type="molecule type" value="Genomic_DNA"/>
</dbReference>
<proteinExistence type="predicted"/>
<sequence length="103" mass="11483">MTSPQPRKTGHQKLGFSFQIMHMRTALRNITYSLHHRNPSFTPAAHNHFTLRTPRSPRNTCRNSGPREDLSGGSKIGWLIGVCSGDRSVVRTPGANYQLASLL</sequence>
<evidence type="ECO:0000256" key="1">
    <source>
        <dbReference type="SAM" id="MobiDB-lite"/>
    </source>
</evidence>
<gene>
    <name evidence="2" type="ORF">OCU04_008132</name>
</gene>
<reference evidence="2" key="1">
    <citation type="submission" date="2022-11" db="EMBL/GenBank/DDBJ databases">
        <title>Genome Resource of Sclerotinia nivalis Strain SnTB1, a Plant Pathogen Isolated from American Ginseng.</title>
        <authorList>
            <person name="Fan S."/>
        </authorList>
    </citation>
    <scope>NUCLEOTIDE SEQUENCE</scope>
    <source>
        <strain evidence="2">SnTB1</strain>
    </source>
</reference>
<comment type="caution">
    <text evidence="2">The sequence shown here is derived from an EMBL/GenBank/DDBJ whole genome shotgun (WGS) entry which is preliminary data.</text>
</comment>
<accession>A0A9X0DHR4</accession>
<name>A0A9X0DHR4_9HELO</name>
<protein>
    <submittedName>
        <fullName evidence="2">Uncharacterized protein</fullName>
    </submittedName>
</protein>
<keyword evidence="3" id="KW-1185">Reference proteome</keyword>
<dbReference type="Proteomes" id="UP001152300">
    <property type="component" value="Unassembled WGS sequence"/>
</dbReference>
<dbReference type="AlphaFoldDB" id="A0A9X0DHR4"/>
<feature type="region of interest" description="Disordered" evidence="1">
    <location>
        <begin position="43"/>
        <end position="69"/>
    </location>
</feature>
<organism evidence="2 3">
    <name type="scientific">Sclerotinia nivalis</name>
    <dbReference type="NCBI Taxonomy" id="352851"/>
    <lineage>
        <taxon>Eukaryota</taxon>
        <taxon>Fungi</taxon>
        <taxon>Dikarya</taxon>
        <taxon>Ascomycota</taxon>
        <taxon>Pezizomycotina</taxon>
        <taxon>Leotiomycetes</taxon>
        <taxon>Helotiales</taxon>
        <taxon>Sclerotiniaceae</taxon>
        <taxon>Sclerotinia</taxon>
    </lineage>
</organism>
<evidence type="ECO:0000313" key="3">
    <source>
        <dbReference type="Proteomes" id="UP001152300"/>
    </source>
</evidence>
<evidence type="ECO:0000313" key="2">
    <source>
        <dbReference type="EMBL" id="KAJ8062880.1"/>
    </source>
</evidence>